<proteinExistence type="predicted"/>
<evidence type="ECO:0000313" key="2">
    <source>
        <dbReference type="Proteomes" id="UP000187012"/>
    </source>
</evidence>
<organism evidence="1 2">
    <name type="scientific">Paraburkholderia ribeironis</name>
    <dbReference type="NCBI Taxonomy" id="1247936"/>
    <lineage>
        <taxon>Bacteria</taxon>
        <taxon>Pseudomonadati</taxon>
        <taxon>Pseudomonadota</taxon>
        <taxon>Betaproteobacteria</taxon>
        <taxon>Burkholderiales</taxon>
        <taxon>Burkholderiaceae</taxon>
        <taxon>Paraburkholderia</taxon>
    </lineage>
</organism>
<evidence type="ECO:0000313" key="1">
    <source>
        <dbReference type="EMBL" id="SIT47992.1"/>
    </source>
</evidence>
<dbReference type="Proteomes" id="UP000187012">
    <property type="component" value="Unassembled WGS sequence"/>
</dbReference>
<name>A0A1N7SKY6_9BURK</name>
<keyword evidence="2" id="KW-1185">Reference proteome</keyword>
<dbReference type="EMBL" id="CYGX02000087">
    <property type="protein sequence ID" value="SIT47992.1"/>
    <property type="molecule type" value="Genomic_DNA"/>
</dbReference>
<reference evidence="1 2" key="1">
    <citation type="submission" date="2016-12" db="EMBL/GenBank/DDBJ databases">
        <authorList>
            <person name="Song W.-J."/>
            <person name="Kurnit D.M."/>
        </authorList>
    </citation>
    <scope>NUCLEOTIDE SEQUENCE [LARGE SCALE GENOMIC DNA]</scope>
    <source>
        <strain evidence="1 2">STM7296</strain>
    </source>
</reference>
<gene>
    <name evidence="1" type="ORF">BN2475_870002</name>
</gene>
<protein>
    <submittedName>
        <fullName evidence="1">Uncharacterized protein</fullName>
    </submittedName>
</protein>
<accession>A0A1N7SKY6</accession>
<sequence>MRTWYCAGSGPRHCNPYAKVMSRSQSRLAPLGADDGPAS</sequence>
<dbReference type="AlphaFoldDB" id="A0A1N7SKY6"/>